<dbReference type="OrthoDB" id="9997at2"/>
<reference evidence="1 2" key="1">
    <citation type="submission" date="2020-08" db="EMBL/GenBank/DDBJ databases">
        <title>Genomic Encyclopedia of Type Strains, Phase IV (KMG-IV): sequencing the most valuable type-strain genomes for metagenomic binning, comparative biology and taxonomic classification.</title>
        <authorList>
            <person name="Goeker M."/>
        </authorList>
    </citation>
    <scope>NUCLEOTIDE SEQUENCE [LARGE SCALE GENOMIC DNA]</scope>
    <source>
        <strain evidence="1 2">DSM 23958</strain>
    </source>
</reference>
<evidence type="ECO:0000313" key="2">
    <source>
        <dbReference type="Proteomes" id="UP000554837"/>
    </source>
</evidence>
<dbReference type="RefSeq" id="WP_138858207.1">
    <property type="nucleotide sequence ID" value="NZ_CP040709.1"/>
</dbReference>
<comment type="caution">
    <text evidence="1">The sequence shown here is derived from an EMBL/GenBank/DDBJ whole genome shotgun (WGS) entry which is preliminary data.</text>
</comment>
<organism evidence="1 2">
    <name type="scientific">Inhella inkyongensis</name>
    <dbReference type="NCBI Taxonomy" id="392593"/>
    <lineage>
        <taxon>Bacteria</taxon>
        <taxon>Pseudomonadati</taxon>
        <taxon>Pseudomonadota</taxon>
        <taxon>Betaproteobacteria</taxon>
        <taxon>Burkholderiales</taxon>
        <taxon>Sphaerotilaceae</taxon>
        <taxon>Inhella</taxon>
    </lineage>
</organism>
<proteinExistence type="predicted"/>
<gene>
    <name evidence="1" type="ORF">HNQ51_002576</name>
</gene>
<name>A0A840S250_9BURK</name>
<keyword evidence="2" id="KW-1185">Reference proteome</keyword>
<dbReference type="AlphaFoldDB" id="A0A840S250"/>
<accession>A0A840S250</accession>
<dbReference type="Proteomes" id="UP000554837">
    <property type="component" value="Unassembled WGS sequence"/>
</dbReference>
<dbReference type="EMBL" id="JACHHO010000003">
    <property type="protein sequence ID" value="MBB5205257.1"/>
    <property type="molecule type" value="Genomic_DNA"/>
</dbReference>
<evidence type="ECO:0000313" key="1">
    <source>
        <dbReference type="EMBL" id="MBB5205257.1"/>
    </source>
</evidence>
<sequence>MSVSPRSRWRVLRWLWLLIPLSLVLVLALSLQGEPLVAPPTSGLAVDAGHLSRAQLLIRRLDPRAQARGSRHAVRLSQSDLNVLLTQFSNPQRAAQFAIEPTQARLALSLQASMLPTRPWLNLQLEWAPPPEVSVLQSEWPRLRSARIGRLPLPPSWVEALAKHWLERQYGSAALEALNLVERWRFEQQALWLRWQWQPEQATAALAGLWTPAERAALISQHQAWQAWATQNLANPQPLMPVMQVLAKAALERVQRQNQDGATELRALLLQLTLRTLGRDLSPLLPEAAGPKQRRVLVLKGRDDMAQHFVLSAWLNWQGGDRLTRVLGLAKELADARGGSGFSFNDLAADAAGERFGRACAANPVAVLAALATGLDEAAVFPEVADLSEFLSEAEFRRRYGTVGSPAYQAEMARIQSRIAALPLYRGLPASSP</sequence>
<protein>
    <submittedName>
        <fullName evidence="1">Uncharacterized protein</fullName>
    </submittedName>
</protein>